<dbReference type="RefSeq" id="WP_111444187.1">
    <property type="nucleotide sequence ID" value="NZ_QKZK01000003.1"/>
</dbReference>
<keyword evidence="3" id="KW-1185">Reference proteome</keyword>
<dbReference type="PIRSF" id="PIRSF009320">
    <property type="entry name" value="Nuc_binding_HP_1000"/>
    <property type="match status" value="1"/>
</dbReference>
<dbReference type="SUPFAM" id="SSF52540">
    <property type="entry name" value="P-loop containing nucleoside triphosphate hydrolases"/>
    <property type="match status" value="1"/>
</dbReference>
<gene>
    <name evidence="2" type="ORF">LX69_00448</name>
</gene>
<dbReference type="Pfam" id="PF13614">
    <property type="entry name" value="AAA_31"/>
    <property type="match status" value="1"/>
</dbReference>
<organism evidence="2 3">
    <name type="scientific">Breznakibacter xylanolyticus</name>
    <dbReference type="NCBI Taxonomy" id="990"/>
    <lineage>
        <taxon>Bacteria</taxon>
        <taxon>Pseudomonadati</taxon>
        <taxon>Bacteroidota</taxon>
        <taxon>Bacteroidia</taxon>
        <taxon>Marinilabiliales</taxon>
        <taxon>Marinilabiliaceae</taxon>
        <taxon>Breznakibacter</taxon>
    </lineage>
</organism>
<name>A0A2W7NI97_9BACT</name>
<protein>
    <submittedName>
        <fullName evidence="2">Chromosome partitioning protein</fullName>
    </submittedName>
</protein>
<evidence type="ECO:0000313" key="2">
    <source>
        <dbReference type="EMBL" id="PZX19998.1"/>
    </source>
</evidence>
<dbReference type="InterPro" id="IPR027417">
    <property type="entry name" value="P-loop_NTPase"/>
</dbReference>
<dbReference type="FunFam" id="3.40.50.300:FF:000285">
    <property type="entry name" value="Sporulation initiation inhibitor Soj"/>
    <property type="match status" value="1"/>
</dbReference>
<feature type="domain" description="AAA" evidence="1">
    <location>
        <begin position="3"/>
        <end position="172"/>
    </location>
</feature>
<dbReference type="AlphaFoldDB" id="A0A2W7NI97"/>
<evidence type="ECO:0000313" key="3">
    <source>
        <dbReference type="Proteomes" id="UP000249239"/>
    </source>
</evidence>
<evidence type="ECO:0000259" key="1">
    <source>
        <dbReference type="Pfam" id="PF13614"/>
    </source>
</evidence>
<dbReference type="CDD" id="cd02042">
    <property type="entry name" value="ParAB_family"/>
    <property type="match status" value="1"/>
</dbReference>
<dbReference type="Proteomes" id="UP000249239">
    <property type="component" value="Unassembled WGS sequence"/>
</dbReference>
<reference evidence="2 3" key="1">
    <citation type="submission" date="2018-06" db="EMBL/GenBank/DDBJ databases">
        <title>Genomic Encyclopedia of Archaeal and Bacterial Type Strains, Phase II (KMG-II): from individual species to whole genera.</title>
        <authorList>
            <person name="Goeker M."/>
        </authorList>
    </citation>
    <scope>NUCLEOTIDE SEQUENCE [LARGE SCALE GENOMIC DNA]</scope>
    <source>
        <strain evidence="2 3">DSM 6779</strain>
    </source>
</reference>
<dbReference type="EMBL" id="QKZK01000003">
    <property type="protein sequence ID" value="PZX19998.1"/>
    <property type="molecule type" value="Genomic_DNA"/>
</dbReference>
<dbReference type="PANTHER" id="PTHR13696:SF99">
    <property type="entry name" value="COBYRINIC ACID AC-DIAMIDE SYNTHASE"/>
    <property type="match status" value="1"/>
</dbReference>
<dbReference type="InterPro" id="IPR050678">
    <property type="entry name" value="DNA_Partitioning_ATPase"/>
</dbReference>
<proteinExistence type="predicted"/>
<dbReference type="Gene3D" id="3.40.50.300">
    <property type="entry name" value="P-loop containing nucleotide triphosphate hydrolases"/>
    <property type="match status" value="1"/>
</dbReference>
<dbReference type="OrthoDB" id="9815116at2"/>
<sequence length="247" mass="27237">MGKIIAFINQKGGVGKTTTTTSVAAALANMGHRTLVIDLDGQCNLTTSFGVEDMTVNSYNTMKGEKPFKAVEIYPKLHVLPSSLDLSAFELEMATEPGKEYLLKELLTPVLARYDYILWDCSPNLGLISVNALSAADFYIIPLLPHHLSIQGLTKLMEVTDKVKRRINSKLELGGIVITQYNNHKVLHKDIAEVIKSHFGEKLFSTFIRENISLAEATSSGTDVFRYAPKSNGAEDYLSLAQEITNI</sequence>
<accession>A0A2W7NI97</accession>
<comment type="caution">
    <text evidence="2">The sequence shown here is derived from an EMBL/GenBank/DDBJ whole genome shotgun (WGS) entry which is preliminary data.</text>
</comment>
<dbReference type="PANTHER" id="PTHR13696">
    <property type="entry name" value="P-LOOP CONTAINING NUCLEOSIDE TRIPHOSPHATE HYDROLASE"/>
    <property type="match status" value="1"/>
</dbReference>
<dbReference type="InterPro" id="IPR025669">
    <property type="entry name" value="AAA_dom"/>
</dbReference>